<protein>
    <recommendedName>
        <fullName evidence="2">Protein kinase domain-containing protein</fullName>
    </recommendedName>
</protein>
<evidence type="ECO:0000256" key="1">
    <source>
        <dbReference type="SAM" id="Phobius"/>
    </source>
</evidence>
<dbReference type="Gene3D" id="1.10.510.10">
    <property type="entry name" value="Transferase(Phosphotransferase) domain 1"/>
    <property type="match status" value="1"/>
</dbReference>
<reference evidence="3 4" key="1">
    <citation type="submission" date="2016-11" db="EMBL/GenBank/DDBJ databases">
        <title>The macronuclear genome of Stentor coeruleus: a giant cell with tiny introns.</title>
        <authorList>
            <person name="Slabodnick M."/>
            <person name="Ruby J.G."/>
            <person name="Reiff S.B."/>
            <person name="Swart E.C."/>
            <person name="Gosai S."/>
            <person name="Prabakaran S."/>
            <person name="Witkowska E."/>
            <person name="Larue G.E."/>
            <person name="Fisher S."/>
            <person name="Freeman R.M."/>
            <person name="Gunawardena J."/>
            <person name="Chu W."/>
            <person name="Stover N.A."/>
            <person name="Gregory B.D."/>
            <person name="Nowacki M."/>
            <person name="Derisi J."/>
            <person name="Roy S.W."/>
            <person name="Marshall W.F."/>
            <person name="Sood P."/>
        </authorList>
    </citation>
    <scope>NUCLEOTIDE SEQUENCE [LARGE SCALE GENOMIC DNA]</scope>
    <source>
        <strain evidence="3">WM001</strain>
    </source>
</reference>
<dbReference type="InterPro" id="IPR011009">
    <property type="entry name" value="Kinase-like_dom_sf"/>
</dbReference>
<evidence type="ECO:0000313" key="3">
    <source>
        <dbReference type="EMBL" id="OMJ68725.1"/>
    </source>
</evidence>
<proteinExistence type="predicted"/>
<name>A0A1R2AWA4_9CILI</name>
<gene>
    <name evidence="3" type="ORF">SteCoe_33744</name>
</gene>
<dbReference type="OrthoDB" id="1738954at2759"/>
<dbReference type="InterPro" id="IPR008271">
    <property type="entry name" value="Ser/Thr_kinase_AS"/>
</dbReference>
<dbReference type="PROSITE" id="PS00108">
    <property type="entry name" value="PROTEIN_KINASE_ST"/>
    <property type="match status" value="1"/>
</dbReference>
<dbReference type="InterPro" id="IPR000719">
    <property type="entry name" value="Prot_kinase_dom"/>
</dbReference>
<feature type="transmembrane region" description="Helical" evidence="1">
    <location>
        <begin position="215"/>
        <end position="237"/>
    </location>
</feature>
<evidence type="ECO:0000259" key="2">
    <source>
        <dbReference type="PROSITE" id="PS50011"/>
    </source>
</evidence>
<dbReference type="PANTHER" id="PTHR24347">
    <property type="entry name" value="SERINE/THREONINE-PROTEIN KINASE"/>
    <property type="match status" value="1"/>
</dbReference>
<dbReference type="Gene3D" id="3.30.200.20">
    <property type="entry name" value="Phosphorylase Kinase, domain 1"/>
    <property type="match status" value="1"/>
</dbReference>
<dbReference type="Pfam" id="PF00069">
    <property type="entry name" value="Pkinase"/>
    <property type="match status" value="1"/>
</dbReference>
<dbReference type="Proteomes" id="UP000187209">
    <property type="component" value="Unassembled WGS sequence"/>
</dbReference>
<dbReference type="GO" id="GO:0004672">
    <property type="term" value="F:protein kinase activity"/>
    <property type="evidence" value="ECO:0007669"/>
    <property type="project" value="InterPro"/>
</dbReference>
<keyword evidence="4" id="KW-1185">Reference proteome</keyword>
<feature type="domain" description="Protein kinase" evidence="2">
    <location>
        <begin position="17"/>
        <end position="284"/>
    </location>
</feature>
<dbReference type="PIRSF" id="PIRSF000654">
    <property type="entry name" value="Integrin-linked_kinase"/>
    <property type="match status" value="1"/>
</dbReference>
<evidence type="ECO:0000313" key="4">
    <source>
        <dbReference type="Proteomes" id="UP000187209"/>
    </source>
</evidence>
<keyword evidence="1" id="KW-0812">Transmembrane</keyword>
<dbReference type="GO" id="GO:0005524">
    <property type="term" value="F:ATP binding"/>
    <property type="evidence" value="ECO:0007669"/>
    <property type="project" value="InterPro"/>
</dbReference>
<comment type="caution">
    <text evidence="3">The sequence shown here is derived from an EMBL/GenBank/DDBJ whole genome shotgun (WGS) entry which is preliminary data.</text>
</comment>
<dbReference type="AlphaFoldDB" id="A0A1R2AWA4"/>
<dbReference type="PROSITE" id="PS50011">
    <property type="entry name" value="PROTEIN_KINASE_DOM"/>
    <property type="match status" value="1"/>
</dbReference>
<accession>A0A1R2AWA4</accession>
<keyword evidence="1" id="KW-1133">Transmembrane helix</keyword>
<dbReference type="EMBL" id="MPUH01001289">
    <property type="protein sequence ID" value="OMJ68725.1"/>
    <property type="molecule type" value="Genomic_DNA"/>
</dbReference>
<dbReference type="SUPFAM" id="SSF56112">
    <property type="entry name" value="Protein kinase-like (PK-like)"/>
    <property type="match status" value="1"/>
</dbReference>
<dbReference type="SMART" id="SM00220">
    <property type="entry name" value="S_TKc"/>
    <property type="match status" value="1"/>
</dbReference>
<keyword evidence="1" id="KW-0472">Membrane</keyword>
<sequence>MEKPSLACLNQSLESNFNFVKTLYTSNASPTIVDLYEDKTTGVPVILKRLRKSMLFSEYQLTSAHREIQIHRNLHHQNIVEMYDSSETDTEFLLLMEYLPRHDYFTEKIEINNKPFNMKPDGDVEKLRSFSLDILRGLDYLHSHGVIHMDMKPANLMIKPVQNTDEYPIVKIADFGLSRLLSEDGLTFIEKKCGTDKFIAPEVKDGAKVNCAVDMWAFGLILYLLTVGFLPFALKWIPGQPMKFITRHWKKYDKTGLMGLIEQCLQADPGNRITAREALEHDWFSCQI</sequence>
<organism evidence="3 4">
    <name type="scientific">Stentor coeruleus</name>
    <dbReference type="NCBI Taxonomy" id="5963"/>
    <lineage>
        <taxon>Eukaryota</taxon>
        <taxon>Sar</taxon>
        <taxon>Alveolata</taxon>
        <taxon>Ciliophora</taxon>
        <taxon>Postciliodesmatophora</taxon>
        <taxon>Heterotrichea</taxon>
        <taxon>Heterotrichida</taxon>
        <taxon>Stentoridae</taxon>
        <taxon>Stentor</taxon>
    </lineage>
</organism>